<proteinExistence type="predicted"/>
<dbReference type="Proteomes" id="UP000244335">
    <property type="component" value="Unassembled WGS sequence"/>
</dbReference>
<gene>
    <name evidence="3" type="ORF">DC430_04885</name>
</gene>
<dbReference type="RefSeq" id="WP_062439812.1">
    <property type="nucleotide sequence ID" value="NZ_QDFR01000001.1"/>
</dbReference>
<dbReference type="Pfam" id="PF04014">
    <property type="entry name" value="MazE_antitoxin"/>
    <property type="match status" value="1"/>
</dbReference>
<evidence type="ECO:0000259" key="2">
    <source>
        <dbReference type="PROSITE" id="PS51740"/>
    </source>
</evidence>
<organism evidence="3 4">
    <name type="scientific">Rhizobium rhizogenes</name>
    <name type="common">Agrobacterium rhizogenes</name>
    <dbReference type="NCBI Taxonomy" id="359"/>
    <lineage>
        <taxon>Bacteria</taxon>
        <taxon>Pseudomonadati</taxon>
        <taxon>Pseudomonadota</taxon>
        <taxon>Alphaproteobacteria</taxon>
        <taxon>Hyphomicrobiales</taxon>
        <taxon>Rhizobiaceae</taxon>
        <taxon>Rhizobium/Agrobacterium group</taxon>
        <taxon>Rhizobium</taxon>
    </lineage>
</organism>
<dbReference type="GO" id="GO:0003677">
    <property type="term" value="F:DNA binding"/>
    <property type="evidence" value="ECO:0007669"/>
    <property type="project" value="UniProtKB-UniRule"/>
</dbReference>
<feature type="domain" description="SpoVT-AbrB" evidence="2">
    <location>
        <begin position="2"/>
        <end position="47"/>
    </location>
</feature>
<accession>A0AA92C6Z1</accession>
<evidence type="ECO:0000313" key="3">
    <source>
        <dbReference type="EMBL" id="PVE57075.1"/>
    </source>
</evidence>
<dbReference type="GeneID" id="301043565"/>
<dbReference type="EMBL" id="QDFR01000001">
    <property type="protein sequence ID" value="PVE57075.1"/>
    <property type="molecule type" value="Genomic_DNA"/>
</dbReference>
<evidence type="ECO:0000256" key="1">
    <source>
        <dbReference type="PROSITE-ProRule" id="PRU01076"/>
    </source>
</evidence>
<dbReference type="AlphaFoldDB" id="A0AA92C6Z1"/>
<evidence type="ECO:0000313" key="4">
    <source>
        <dbReference type="Proteomes" id="UP000244335"/>
    </source>
</evidence>
<protein>
    <submittedName>
        <fullName evidence="3">AbrB/MazE/SpoVT family DNA-binding domain-containing protein</fullName>
    </submittedName>
</protein>
<reference evidence="3 4" key="1">
    <citation type="submission" date="2018-04" db="EMBL/GenBank/DDBJ databases">
        <authorList>
            <person name="Hagen T."/>
        </authorList>
    </citation>
    <scope>NUCLEOTIDE SEQUENCE [LARGE SCALE GENOMIC DNA]</scope>
    <source>
        <strain evidence="3 4">TPD7009</strain>
    </source>
</reference>
<name>A0AA92C6Z1_RHIRH</name>
<comment type="caution">
    <text evidence="3">The sequence shown here is derived from an EMBL/GenBank/DDBJ whole genome shotgun (WGS) entry which is preliminary data.</text>
</comment>
<dbReference type="PROSITE" id="PS51740">
    <property type="entry name" value="SPOVT_ABRB"/>
    <property type="match status" value="1"/>
</dbReference>
<dbReference type="SUPFAM" id="SSF89447">
    <property type="entry name" value="AbrB/MazE/MraZ-like"/>
    <property type="match status" value="1"/>
</dbReference>
<dbReference type="Gene3D" id="2.10.260.10">
    <property type="match status" value="1"/>
</dbReference>
<dbReference type="SMART" id="SM00966">
    <property type="entry name" value="SpoVT_AbrB"/>
    <property type="match status" value="1"/>
</dbReference>
<keyword evidence="1 3" id="KW-0238">DNA-binding</keyword>
<dbReference type="InterPro" id="IPR037914">
    <property type="entry name" value="SpoVT-AbrB_sf"/>
</dbReference>
<dbReference type="NCBIfam" id="TIGR01439">
    <property type="entry name" value="lp_hng_hel_AbrB"/>
    <property type="match status" value="1"/>
</dbReference>
<dbReference type="InterPro" id="IPR007159">
    <property type="entry name" value="SpoVT-AbrB_dom"/>
</dbReference>
<sequence>MGWEVVVSSKGQVTLPKDMREALDLRPGDQVVYSIIDGEVVLTPKNVDFNDLAGLLGKPPKGRATLEEIDETVSKAAGHNVVDTDDDQADAAA</sequence>